<comment type="similarity">
    <text evidence="1">Belongs to the LytR/CpsA/Psr (LCP) family.</text>
</comment>
<feature type="transmembrane region" description="Helical" evidence="2">
    <location>
        <begin position="80"/>
        <end position="100"/>
    </location>
</feature>
<gene>
    <name evidence="4" type="ORF">FRC53_08710</name>
</gene>
<evidence type="ECO:0000256" key="2">
    <source>
        <dbReference type="SAM" id="Phobius"/>
    </source>
</evidence>
<keyword evidence="2" id="KW-1133">Transmembrane helix</keyword>
<dbReference type="AlphaFoldDB" id="A0A6L5GTA3"/>
<dbReference type="InterPro" id="IPR004474">
    <property type="entry name" value="LytR_CpsA_psr"/>
</dbReference>
<sequence length="341" mass="35141">MKKGIAMKRETILSAAAKGLWALMCLALLMVVVQGARLGVFPSWAVALAAAIAAGLGAWLGWLVWRPSKDTRYTTRTRRYTGPIVAAAVIAALCLIGFHVESIAKSAGDAVFTSDKAAGASVSAPFTLAIATNQGAGENGMYAFAAVNPETKQIEAVSVPNTALVDDGAGGTAPLNSLSFSAAVSAMEKVFGIQAGHRLRLSTEGLKTTVDELDGIRVTSSETFTSGGHTFTVGTNHLSGSEALAFGAKSSANQLLVLDAVMRKMASEEVLTHYSTVMAGLGRTIKTDFSAKQFAQLAKSASGWQTTTYAVTGTASGSGTALDADTVAAAKSRLESVLKGN</sequence>
<evidence type="ECO:0000313" key="5">
    <source>
        <dbReference type="Proteomes" id="UP000473648"/>
    </source>
</evidence>
<protein>
    <submittedName>
        <fullName evidence="4">LytR family transcriptional regulator</fullName>
    </submittedName>
</protein>
<comment type="caution">
    <text evidence="4">The sequence shown here is derived from an EMBL/GenBank/DDBJ whole genome shotgun (WGS) entry which is preliminary data.</text>
</comment>
<dbReference type="Gene3D" id="3.40.630.190">
    <property type="entry name" value="LCP protein"/>
    <property type="match status" value="1"/>
</dbReference>
<name>A0A6L5GTA3_9FIRM</name>
<accession>A0A6L5GTA3</accession>
<dbReference type="Proteomes" id="UP000473648">
    <property type="component" value="Unassembled WGS sequence"/>
</dbReference>
<dbReference type="PANTHER" id="PTHR33392">
    <property type="entry name" value="POLYISOPRENYL-TEICHOIC ACID--PEPTIDOGLYCAN TEICHOIC ACID TRANSFERASE TAGU"/>
    <property type="match status" value="1"/>
</dbReference>
<evidence type="ECO:0000313" key="4">
    <source>
        <dbReference type="EMBL" id="MQM73475.1"/>
    </source>
</evidence>
<evidence type="ECO:0000256" key="1">
    <source>
        <dbReference type="ARBA" id="ARBA00006068"/>
    </source>
</evidence>
<dbReference type="EMBL" id="VOGB01000005">
    <property type="protein sequence ID" value="MQM73475.1"/>
    <property type="molecule type" value="Genomic_DNA"/>
</dbReference>
<reference evidence="4" key="1">
    <citation type="journal article" date="2020" name="Appl. Environ. Microbiol.">
        <title>Medium-Chain Fatty Acid Synthesis by 'Candidatus Weimeria bifida' gen. nov., sp. nov., and 'Candidatus Pseudoramibacter fermentans' sp. nov.</title>
        <authorList>
            <person name="Scarborough M.J."/>
            <person name="Myers K.S."/>
            <person name="Donohue T.J."/>
            <person name="Noguera D.R."/>
        </authorList>
    </citation>
    <scope>NUCLEOTIDE SEQUENCE</scope>
    <source>
        <strain evidence="4">EUB1.1</strain>
    </source>
</reference>
<dbReference type="InterPro" id="IPR050922">
    <property type="entry name" value="LytR/CpsA/Psr_CW_biosynth"/>
</dbReference>
<keyword evidence="5" id="KW-1185">Reference proteome</keyword>
<evidence type="ECO:0000259" key="3">
    <source>
        <dbReference type="Pfam" id="PF03816"/>
    </source>
</evidence>
<keyword evidence="2" id="KW-0812">Transmembrane</keyword>
<proteinExistence type="inferred from homology"/>
<keyword evidence="2" id="KW-0472">Membrane</keyword>
<feature type="transmembrane region" description="Helical" evidence="2">
    <location>
        <begin position="45"/>
        <end position="65"/>
    </location>
</feature>
<dbReference type="Pfam" id="PF03816">
    <property type="entry name" value="LytR_cpsA_psr"/>
    <property type="match status" value="1"/>
</dbReference>
<feature type="domain" description="Cell envelope-related transcriptional attenuator" evidence="3">
    <location>
        <begin position="145"/>
        <end position="246"/>
    </location>
</feature>
<dbReference type="PANTHER" id="PTHR33392:SF6">
    <property type="entry name" value="POLYISOPRENYL-TEICHOIC ACID--PEPTIDOGLYCAN TEICHOIC ACID TRANSFERASE TAGU"/>
    <property type="match status" value="1"/>
</dbReference>
<organism evidence="4 5">
    <name type="scientific">Candidatus Pseudoramibacter fermentans</name>
    <dbReference type="NCBI Taxonomy" id="2594427"/>
    <lineage>
        <taxon>Bacteria</taxon>
        <taxon>Bacillati</taxon>
        <taxon>Bacillota</taxon>
        <taxon>Clostridia</taxon>
        <taxon>Eubacteriales</taxon>
        <taxon>Eubacteriaceae</taxon>
        <taxon>Pseudoramibacter</taxon>
    </lineage>
</organism>